<protein>
    <recommendedName>
        <fullName evidence="6">HIG1 domain-containing protein</fullName>
    </recommendedName>
</protein>
<keyword evidence="4 5" id="KW-0472">Membrane</keyword>
<evidence type="ECO:0000256" key="4">
    <source>
        <dbReference type="ARBA" id="ARBA00023136"/>
    </source>
</evidence>
<dbReference type="Proteomes" id="UP000307173">
    <property type="component" value="Unassembled WGS sequence"/>
</dbReference>
<comment type="caution">
    <text evidence="7">The sequence shown here is derived from an EMBL/GenBank/DDBJ whole genome shotgun (WGS) entry which is preliminary data.</text>
</comment>
<keyword evidence="2 5" id="KW-0812">Transmembrane</keyword>
<dbReference type="OrthoDB" id="1915122at2759"/>
<dbReference type="GO" id="GO:0033617">
    <property type="term" value="P:mitochondrial respiratory chain complex IV assembly"/>
    <property type="evidence" value="ECO:0007669"/>
    <property type="project" value="TreeGrafter"/>
</dbReference>
<evidence type="ECO:0000256" key="3">
    <source>
        <dbReference type="ARBA" id="ARBA00022989"/>
    </source>
</evidence>
<feature type="transmembrane region" description="Helical" evidence="5">
    <location>
        <begin position="148"/>
        <end position="169"/>
    </location>
</feature>
<name>A0A4T0X6R9_9ASCO</name>
<evidence type="ECO:0000256" key="2">
    <source>
        <dbReference type="ARBA" id="ARBA00022692"/>
    </source>
</evidence>
<dbReference type="InterPro" id="IPR007667">
    <property type="entry name" value="Hypoxia_induced_domain"/>
</dbReference>
<organism evidence="7 8">
    <name type="scientific">Pichia inconspicua</name>
    <dbReference type="NCBI Taxonomy" id="52247"/>
    <lineage>
        <taxon>Eukaryota</taxon>
        <taxon>Fungi</taxon>
        <taxon>Dikarya</taxon>
        <taxon>Ascomycota</taxon>
        <taxon>Saccharomycotina</taxon>
        <taxon>Pichiomycetes</taxon>
        <taxon>Pichiales</taxon>
        <taxon>Pichiaceae</taxon>
        <taxon>Pichia</taxon>
    </lineage>
</organism>
<dbReference type="STRING" id="52247.A0A4T0X6R9"/>
<feature type="transmembrane region" description="Helical" evidence="5">
    <location>
        <begin position="20"/>
        <end position="38"/>
    </location>
</feature>
<dbReference type="PANTHER" id="PTHR28018:SF3">
    <property type="entry name" value="RESPIRATORY SUPERCOMPLEX FACTOR 2, MITOCHONDRIAL"/>
    <property type="match status" value="1"/>
</dbReference>
<dbReference type="AlphaFoldDB" id="A0A4T0X6R9"/>
<proteinExistence type="predicted"/>
<keyword evidence="8" id="KW-1185">Reference proteome</keyword>
<dbReference type="Pfam" id="PF04588">
    <property type="entry name" value="HIG_1_N"/>
    <property type="match status" value="1"/>
</dbReference>
<comment type="subcellular location">
    <subcellularLocation>
        <location evidence="1">Mitochondrion</location>
    </subcellularLocation>
</comment>
<evidence type="ECO:0000256" key="1">
    <source>
        <dbReference type="ARBA" id="ARBA00004173"/>
    </source>
</evidence>
<dbReference type="GO" id="GO:0005739">
    <property type="term" value="C:mitochondrion"/>
    <property type="evidence" value="ECO:0007669"/>
    <property type="project" value="UniProtKB-SubCell"/>
</dbReference>
<evidence type="ECO:0000313" key="7">
    <source>
        <dbReference type="EMBL" id="TID31045.1"/>
    </source>
</evidence>
<accession>A0A4T0X6R9</accession>
<evidence type="ECO:0000256" key="5">
    <source>
        <dbReference type="SAM" id="Phobius"/>
    </source>
</evidence>
<feature type="domain" description="HIG1" evidence="6">
    <location>
        <begin position="87"/>
        <end position="178"/>
    </location>
</feature>
<dbReference type="EMBL" id="SELW01000054">
    <property type="protein sequence ID" value="TID31045.1"/>
    <property type="molecule type" value="Genomic_DNA"/>
</dbReference>
<sequence length="197" mass="22351">MKLATQEELQAQRNVVMVGGFKGLLLGTAISVGIFAAAPKYYPRIFKMPWSIKTAIFVTPPAFVASVNAELCSNEFDYNMYSSEASQKRILEEHQRWNSLNNTEKSVEILSNNKFKIITGLWAASLYGSWWYVNKDHLLTKTQKLVQARMYAQFITVGLLLGTIGLSMYEENMAKEHKKIVFNPDDEALKDVLNSKD</sequence>
<evidence type="ECO:0000259" key="6">
    <source>
        <dbReference type="PROSITE" id="PS51503"/>
    </source>
</evidence>
<keyword evidence="3 5" id="KW-1133">Transmembrane helix</keyword>
<dbReference type="PROSITE" id="PS51503">
    <property type="entry name" value="HIG1"/>
    <property type="match status" value="1"/>
</dbReference>
<dbReference type="PANTHER" id="PTHR28018">
    <property type="entry name" value="RESPIRATORY SUPERCOMPLEX FACTOR 2, MITOCHONDRIAL"/>
    <property type="match status" value="1"/>
</dbReference>
<evidence type="ECO:0000313" key="8">
    <source>
        <dbReference type="Proteomes" id="UP000307173"/>
    </source>
</evidence>
<reference evidence="7 8" key="1">
    <citation type="journal article" date="2019" name="Front. Genet.">
        <title>Whole-Genome Sequencing of the Opportunistic Yeast Pathogen Candida inconspicua Uncovers Its Hybrid Origin.</title>
        <authorList>
            <person name="Mixao V."/>
            <person name="Hansen A.P."/>
            <person name="Saus E."/>
            <person name="Boekhout T."/>
            <person name="Lass-Florl C."/>
            <person name="Gabaldon T."/>
        </authorList>
    </citation>
    <scope>NUCLEOTIDE SEQUENCE [LARGE SCALE GENOMIC DNA]</scope>
    <source>
        <strain evidence="7 8">CBS 180</strain>
    </source>
</reference>
<feature type="transmembrane region" description="Helical" evidence="5">
    <location>
        <begin position="115"/>
        <end position="133"/>
    </location>
</feature>
<gene>
    <name evidence="7" type="ORF">CANINC_000365</name>
</gene>
<dbReference type="InterPro" id="IPR040153">
    <property type="entry name" value="Rcf2"/>
</dbReference>